<dbReference type="PANTHER" id="PTHR42771">
    <property type="entry name" value="IRON(3+)-HYDROXAMATE IMPORT ATP-BINDING PROTEIN FHUC"/>
    <property type="match status" value="1"/>
</dbReference>
<keyword evidence="3" id="KW-1003">Cell membrane</keyword>
<evidence type="ECO:0000256" key="8">
    <source>
        <dbReference type="ARBA" id="ARBA00023065"/>
    </source>
</evidence>
<accession>A0A3R5UY96</accession>
<keyword evidence="5" id="KW-0547">Nucleotide-binding</keyword>
<keyword evidence="9" id="KW-0472">Membrane</keyword>
<dbReference type="PROSITE" id="PS00211">
    <property type="entry name" value="ABC_TRANSPORTER_1"/>
    <property type="match status" value="1"/>
</dbReference>
<dbReference type="GO" id="GO:0006826">
    <property type="term" value="P:iron ion transport"/>
    <property type="evidence" value="ECO:0007669"/>
    <property type="project" value="UniProtKB-KW"/>
</dbReference>
<dbReference type="InterPro" id="IPR003439">
    <property type="entry name" value="ABC_transporter-like_ATP-bd"/>
</dbReference>
<dbReference type="InterPro" id="IPR003593">
    <property type="entry name" value="AAA+_ATPase"/>
</dbReference>
<evidence type="ECO:0000259" key="10">
    <source>
        <dbReference type="PROSITE" id="PS50893"/>
    </source>
</evidence>
<dbReference type="Pfam" id="PF00005">
    <property type="entry name" value="ABC_tran"/>
    <property type="match status" value="1"/>
</dbReference>
<evidence type="ECO:0000256" key="4">
    <source>
        <dbReference type="ARBA" id="ARBA00022496"/>
    </source>
</evidence>
<dbReference type="SMART" id="SM00382">
    <property type="entry name" value="AAA"/>
    <property type="match status" value="1"/>
</dbReference>
<proteinExistence type="predicted"/>
<dbReference type="GO" id="GO:0016887">
    <property type="term" value="F:ATP hydrolysis activity"/>
    <property type="evidence" value="ECO:0007669"/>
    <property type="project" value="InterPro"/>
</dbReference>
<comment type="subcellular location">
    <subcellularLocation>
        <location evidence="1">Cell membrane</location>
        <topology evidence="1">Peripheral membrane protein</topology>
    </subcellularLocation>
</comment>
<dbReference type="FunFam" id="3.40.50.300:FF:000134">
    <property type="entry name" value="Iron-enterobactin ABC transporter ATP-binding protein"/>
    <property type="match status" value="1"/>
</dbReference>
<gene>
    <name evidence="11" type="ORF">EP073_08415</name>
</gene>
<sequence length="264" mass="28981">MTGCLSVESLCAGYAKKEVLKGISLCFEKGHITTVIGPNGSGKSTLLKTAGRLLRPFSGEVLLEGKSIAGMDDRSIAKKIGILPQSPAAPMDLPVHCLVAFGRTPHHGFMNRFTNEDRDAVDWAIESTGLADKRFKRIGQLSGGERQRAWIAMSLAQKPEILLFDEPTTYLDIHHQFEVLELLRRLNDEHGLTVVMVLHDLNLAASFSHRIVALKDGVTVADGTPEDVLSVENISRVFNIRSKIIRINEEGIEKTVAVPLGVRH</sequence>
<dbReference type="CDD" id="cd03214">
    <property type="entry name" value="ABC_Iron-Siderophores_B12_Hemin"/>
    <property type="match status" value="1"/>
</dbReference>
<dbReference type="InterPro" id="IPR017871">
    <property type="entry name" value="ABC_transporter-like_CS"/>
</dbReference>
<keyword evidence="6 11" id="KW-0067">ATP-binding</keyword>
<dbReference type="InterPro" id="IPR051535">
    <property type="entry name" value="Siderophore_ABC-ATPase"/>
</dbReference>
<evidence type="ECO:0000256" key="7">
    <source>
        <dbReference type="ARBA" id="ARBA00023004"/>
    </source>
</evidence>
<evidence type="ECO:0000256" key="1">
    <source>
        <dbReference type="ARBA" id="ARBA00004202"/>
    </source>
</evidence>
<evidence type="ECO:0000256" key="9">
    <source>
        <dbReference type="ARBA" id="ARBA00023136"/>
    </source>
</evidence>
<dbReference type="Proteomes" id="UP000287502">
    <property type="component" value="Chromosome"/>
</dbReference>
<name>A0A3R5UY96_9BACT</name>
<dbReference type="PROSITE" id="PS50893">
    <property type="entry name" value="ABC_TRANSPORTER_2"/>
    <property type="match status" value="1"/>
</dbReference>
<dbReference type="OrthoDB" id="9787851at2"/>
<dbReference type="KEGG" id="gtl:EP073_08415"/>
<evidence type="ECO:0000256" key="6">
    <source>
        <dbReference type="ARBA" id="ARBA00022840"/>
    </source>
</evidence>
<organism evidence="11 12">
    <name type="scientific">Geovibrio thiophilus</name>
    <dbReference type="NCBI Taxonomy" id="139438"/>
    <lineage>
        <taxon>Bacteria</taxon>
        <taxon>Pseudomonadati</taxon>
        <taxon>Deferribacterota</taxon>
        <taxon>Deferribacteres</taxon>
        <taxon>Deferribacterales</taxon>
        <taxon>Geovibrionaceae</taxon>
        <taxon>Geovibrio</taxon>
    </lineage>
</organism>
<keyword evidence="8" id="KW-0406">Ion transport</keyword>
<dbReference type="SUPFAM" id="SSF52540">
    <property type="entry name" value="P-loop containing nucleoside triphosphate hydrolases"/>
    <property type="match status" value="1"/>
</dbReference>
<dbReference type="EMBL" id="CP035108">
    <property type="protein sequence ID" value="QAR33421.1"/>
    <property type="molecule type" value="Genomic_DNA"/>
</dbReference>
<evidence type="ECO:0000313" key="12">
    <source>
        <dbReference type="Proteomes" id="UP000287502"/>
    </source>
</evidence>
<dbReference type="GO" id="GO:0005524">
    <property type="term" value="F:ATP binding"/>
    <property type="evidence" value="ECO:0007669"/>
    <property type="project" value="UniProtKB-KW"/>
</dbReference>
<evidence type="ECO:0000313" key="11">
    <source>
        <dbReference type="EMBL" id="QAR33421.1"/>
    </source>
</evidence>
<keyword evidence="7" id="KW-0408">Iron</keyword>
<keyword evidence="12" id="KW-1185">Reference proteome</keyword>
<protein>
    <submittedName>
        <fullName evidence="11">ABC transporter ATP-binding protein</fullName>
    </submittedName>
</protein>
<evidence type="ECO:0000256" key="3">
    <source>
        <dbReference type="ARBA" id="ARBA00022475"/>
    </source>
</evidence>
<dbReference type="PANTHER" id="PTHR42771:SF2">
    <property type="entry name" value="IRON(3+)-HYDROXAMATE IMPORT ATP-BINDING PROTEIN FHUC"/>
    <property type="match status" value="1"/>
</dbReference>
<reference evidence="11 12" key="1">
    <citation type="submission" date="2019-01" db="EMBL/GenBank/DDBJ databases">
        <title>Geovibrio thiophilus DSM 11263, complete genome.</title>
        <authorList>
            <person name="Spring S."/>
            <person name="Bunk B."/>
            <person name="Sproer C."/>
        </authorList>
    </citation>
    <scope>NUCLEOTIDE SEQUENCE [LARGE SCALE GENOMIC DNA]</scope>
    <source>
        <strain evidence="11 12">DSM 11263</strain>
    </source>
</reference>
<dbReference type="InterPro" id="IPR027417">
    <property type="entry name" value="P-loop_NTPase"/>
</dbReference>
<evidence type="ECO:0000256" key="5">
    <source>
        <dbReference type="ARBA" id="ARBA00022741"/>
    </source>
</evidence>
<evidence type="ECO:0000256" key="2">
    <source>
        <dbReference type="ARBA" id="ARBA00022448"/>
    </source>
</evidence>
<dbReference type="AlphaFoldDB" id="A0A3R5UY96"/>
<keyword evidence="4" id="KW-0410">Iron transport</keyword>
<dbReference type="RefSeq" id="WP_128466707.1">
    <property type="nucleotide sequence ID" value="NZ_CP035108.1"/>
</dbReference>
<dbReference type="Gene3D" id="3.40.50.300">
    <property type="entry name" value="P-loop containing nucleotide triphosphate hydrolases"/>
    <property type="match status" value="1"/>
</dbReference>
<keyword evidence="2" id="KW-0813">Transport</keyword>
<feature type="domain" description="ABC transporter" evidence="10">
    <location>
        <begin position="5"/>
        <end position="241"/>
    </location>
</feature>
<dbReference type="GO" id="GO:0005886">
    <property type="term" value="C:plasma membrane"/>
    <property type="evidence" value="ECO:0007669"/>
    <property type="project" value="UniProtKB-SubCell"/>
</dbReference>